<feature type="transmembrane region" description="Helical" evidence="4">
    <location>
        <begin position="135"/>
        <end position="155"/>
    </location>
</feature>
<comment type="subcellular location">
    <subcellularLocation>
        <location evidence="1">Membrane</location>
        <topology evidence="1">Multi-pass membrane protein</topology>
    </subcellularLocation>
</comment>
<dbReference type="RefSeq" id="XP_016224685.1">
    <property type="nucleotide sequence ID" value="XM_016368897.1"/>
</dbReference>
<keyword evidence="4" id="KW-0812">Transmembrane</keyword>
<dbReference type="GO" id="GO:0022857">
    <property type="term" value="F:transmembrane transporter activity"/>
    <property type="evidence" value="ECO:0007669"/>
    <property type="project" value="InterPro"/>
</dbReference>
<proteinExistence type="inferred from homology"/>
<dbReference type="OMA" id="MGVRQPN"/>
<feature type="compositionally biased region" description="Basic and acidic residues" evidence="3">
    <location>
        <begin position="1"/>
        <end position="13"/>
    </location>
</feature>
<dbReference type="HOGENOM" id="CLU_001265_1_1_1"/>
<evidence type="ECO:0000256" key="1">
    <source>
        <dbReference type="ARBA" id="ARBA00004141"/>
    </source>
</evidence>
<dbReference type="PANTHER" id="PTHR11360">
    <property type="entry name" value="MONOCARBOXYLATE TRANSPORTER"/>
    <property type="match status" value="1"/>
</dbReference>
<dbReference type="InterPro" id="IPR036259">
    <property type="entry name" value="MFS_trans_sf"/>
</dbReference>
<sequence length="465" mass="50032">MSSRDMDIVEKNNGDQVSQDHGATLERSITADDSSPTDIKRTTSNTLSKVASRLSTRHIVDPGPPPDGGLTAWTQVAAVFLCSFTSWGYINSFGIFQTYYTEALGEAPSTISWVGSVQLWVVFVVSTFSGRALDAGLLIPTFIVGVVLHIIGIFMTSLSTVFWQLLLAQGVCTGLGSGIFFTPTMGLITTYFTSHRGLAIAITSTGNSAGGAVYPVIVRQLLPRIGFAWTIRVLGFVNLSMLLVVLAFIRPRLPPRRSGPIVEWQAFRELPYTLLIVGMSFVFGGLFFTYYYMASYARTILEMSYEDSLIVLIVFNAAAIPVRLMSGFVADRFFGPLNAVIPLLCINAIFAFAWTSVTSRSGFYAFSTLFGFSAGAFQCLLPTTVASLNDDLSKSGVRLGMAFSIFSFSGLAGPPIGGALLTSNGGGRSGWLVAQLCLGFTTLIGAVFVAAARVCKHGWSLKIKV</sequence>
<dbReference type="Pfam" id="PF07690">
    <property type="entry name" value="MFS_1"/>
    <property type="match status" value="1"/>
</dbReference>
<feature type="transmembrane region" description="Helical" evidence="4">
    <location>
        <begin position="161"/>
        <end position="185"/>
    </location>
</feature>
<feature type="transmembrane region" description="Helical" evidence="4">
    <location>
        <begin position="197"/>
        <end position="217"/>
    </location>
</feature>
<organism evidence="5 6">
    <name type="scientific">Exophiala mesophila</name>
    <name type="common">Black yeast-like fungus</name>
    <dbReference type="NCBI Taxonomy" id="212818"/>
    <lineage>
        <taxon>Eukaryota</taxon>
        <taxon>Fungi</taxon>
        <taxon>Dikarya</taxon>
        <taxon>Ascomycota</taxon>
        <taxon>Pezizomycotina</taxon>
        <taxon>Eurotiomycetes</taxon>
        <taxon>Chaetothyriomycetidae</taxon>
        <taxon>Chaetothyriales</taxon>
        <taxon>Herpotrichiellaceae</taxon>
        <taxon>Exophiala</taxon>
    </lineage>
</organism>
<feature type="transmembrane region" description="Helical" evidence="4">
    <location>
        <begin position="70"/>
        <end position="90"/>
    </location>
</feature>
<accession>A0A0D1XY18</accession>
<dbReference type="Gene3D" id="1.20.1250.20">
    <property type="entry name" value="MFS general substrate transporter like domains"/>
    <property type="match status" value="2"/>
</dbReference>
<gene>
    <name evidence="5" type="ORF">PV10_04351</name>
</gene>
<feature type="transmembrane region" description="Helical" evidence="4">
    <location>
        <begin position="110"/>
        <end position="128"/>
    </location>
</feature>
<comment type="similarity">
    <text evidence="2">Belongs to the major facilitator superfamily. Monocarboxylate porter (TC 2.A.1.13) family.</text>
</comment>
<feature type="transmembrane region" description="Helical" evidence="4">
    <location>
        <begin position="400"/>
        <end position="421"/>
    </location>
</feature>
<protein>
    <recommendedName>
        <fullName evidence="7">Major facilitator superfamily (MFS) profile domain-containing protein</fullName>
    </recommendedName>
</protein>
<evidence type="ECO:0000313" key="6">
    <source>
        <dbReference type="Proteomes" id="UP000054302"/>
    </source>
</evidence>
<name>A0A0D1XY18_EXOME</name>
<feature type="transmembrane region" description="Helical" evidence="4">
    <location>
        <begin position="363"/>
        <end position="388"/>
    </location>
</feature>
<keyword evidence="6" id="KW-1185">Reference proteome</keyword>
<dbReference type="SUPFAM" id="SSF103473">
    <property type="entry name" value="MFS general substrate transporter"/>
    <property type="match status" value="1"/>
</dbReference>
<dbReference type="InterPro" id="IPR011701">
    <property type="entry name" value="MFS"/>
</dbReference>
<reference evidence="5 6" key="1">
    <citation type="submission" date="2015-01" db="EMBL/GenBank/DDBJ databases">
        <title>The Genome Sequence of Exophiala mesophila CBS40295.</title>
        <authorList>
            <consortium name="The Broad Institute Genomics Platform"/>
            <person name="Cuomo C."/>
            <person name="de Hoog S."/>
            <person name="Gorbushina A."/>
            <person name="Stielow B."/>
            <person name="Teixiera M."/>
            <person name="Abouelleil A."/>
            <person name="Chapman S.B."/>
            <person name="Priest M."/>
            <person name="Young S.K."/>
            <person name="Wortman J."/>
            <person name="Nusbaum C."/>
            <person name="Birren B."/>
        </authorList>
    </citation>
    <scope>NUCLEOTIDE SEQUENCE [LARGE SCALE GENOMIC DNA]</scope>
    <source>
        <strain evidence="5 6">CBS 40295</strain>
    </source>
</reference>
<dbReference type="Proteomes" id="UP000054302">
    <property type="component" value="Unassembled WGS sequence"/>
</dbReference>
<keyword evidence="4" id="KW-1133">Transmembrane helix</keyword>
<dbReference type="OrthoDB" id="6499973at2759"/>
<dbReference type="EMBL" id="KN847522">
    <property type="protein sequence ID" value="KIV93111.1"/>
    <property type="molecule type" value="Genomic_DNA"/>
</dbReference>
<feature type="transmembrane region" description="Helical" evidence="4">
    <location>
        <begin position="337"/>
        <end position="357"/>
    </location>
</feature>
<evidence type="ECO:0008006" key="7">
    <source>
        <dbReference type="Google" id="ProtNLM"/>
    </source>
</evidence>
<feature type="compositionally biased region" description="Polar residues" evidence="3">
    <location>
        <begin position="31"/>
        <end position="41"/>
    </location>
</feature>
<keyword evidence="4" id="KW-0472">Membrane</keyword>
<evidence type="ECO:0000256" key="3">
    <source>
        <dbReference type="SAM" id="MobiDB-lite"/>
    </source>
</evidence>
<feature type="transmembrane region" description="Helical" evidence="4">
    <location>
        <begin position="270"/>
        <end position="293"/>
    </location>
</feature>
<dbReference type="PANTHER" id="PTHR11360:SF130">
    <property type="entry name" value="MAJOR FACILITATOR SUPERFAMILY (MFS) PROFILE DOMAIN-CONTAINING PROTEIN-RELATED"/>
    <property type="match status" value="1"/>
</dbReference>
<feature type="transmembrane region" description="Helical" evidence="4">
    <location>
        <begin position="433"/>
        <end position="455"/>
    </location>
</feature>
<feature type="region of interest" description="Disordered" evidence="3">
    <location>
        <begin position="1"/>
        <end position="41"/>
    </location>
</feature>
<feature type="transmembrane region" description="Helical" evidence="4">
    <location>
        <begin position="308"/>
        <end position="325"/>
    </location>
</feature>
<dbReference type="GeneID" id="27322196"/>
<dbReference type="VEuPathDB" id="FungiDB:PV10_04351"/>
<dbReference type="GO" id="GO:0016020">
    <property type="term" value="C:membrane"/>
    <property type="evidence" value="ECO:0007669"/>
    <property type="project" value="UniProtKB-SubCell"/>
</dbReference>
<evidence type="ECO:0000256" key="2">
    <source>
        <dbReference type="ARBA" id="ARBA00006727"/>
    </source>
</evidence>
<dbReference type="AlphaFoldDB" id="A0A0D1XY18"/>
<evidence type="ECO:0000313" key="5">
    <source>
        <dbReference type="EMBL" id="KIV93111.1"/>
    </source>
</evidence>
<feature type="transmembrane region" description="Helical" evidence="4">
    <location>
        <begin position="229"/>
        <end position="249"/>
    </location>
</feature>
<dbReference type="InterPro" id="IPR050327">
    <property type="entry name" value="Proton-linked_MCT"/>
</dbReference>
<evidence type="ECO:0000256" key="4">
    <source>
        <dbReference type="SAM" id="Phobius"/>
    </source>
</evidence>